<dbReference type="Gene3D" id="3.30.565.10">
    <property type="entry name" value="Histidine kinase-like ATPase, C-terminal domain"/>
    <property type="match status" value="1"/>
</dbReference>
<keyword evidence="4" id="KW-1003">Cell membrane</keyword>
<evidence type="ECO:0000313" key="16">
    <source>
        <dbReference type="EMBL" id="OPA76902.1"/>
    </source>
</evidence>
<protein>
    <recommendedName>
        <fullName evidence="3">histidine kinase</fullName>
        <ecNumber evidence="3">2.7.13.3</ecNumber>
    </recommendedName>
</protein>
<sequence>MKLFLRDQLPVLFLFGIQITICSLIYGLNEGSALSTISYVVIVSTFLYLVYLIYRYMTKREFYRRLSNPANALDHTFDTRRRNAPVEYALQELLETQFQTFQNELHQYESKLSNHVTFMNQWVHQMKTPLSVIHMTIQEEDEPIFDSIREETDRLTKGLETVLYMARLDSFEQDFYIESVSLYKLVNRFVQENKRLFIRSQVFPKVEIDPRIHVLSDEKWLNFILSQLVTNAVKYSAGKGRNVFISAREEWDYIQLEVKDEGIGIPTHDLARIFDPYFTGDNGRQFPAATGMGLYLVHEICDRLGHHVEAESELHAGTTLRLKFIPMAEDDQYRREEP</sequence>
<dbReference type="PRINTS" id="PR00344">
    <property type="entry name" value="BCTRLSENSOR"/>
</dbReference>
<comment type="caution">
    <text evidence="16">The sequence shown here is derived from an EMBL/GenBank/DDBJ whole genome shotgun (WGS) entry which is preliminary data.</text>
</comment>
<dbReference type="PROSITE" id="PS50109">
    <property type="entry name" value="HIS_KIN"/>
    <property type="match status" value="1"/>
</dbReference>
<evidence type="ECO:0000256" key="4">
    <source>
        <dbReference type="ARBA" id="ARBA00022475"/>
    </source>
</evidence>
<dbReference type="GO" id="GO:0016036">
    <property type="term" value="P:cellular response to phosphate starvation"/>
    <property type="evidence" value="ECO:0007669"/>
    <property type="project" value="TreeGrafter"/>
</dbReference>
<evidence type="ECO:0000259" key="15">
    <source>
        <dbReference type="PROSITE" id="PS50109"/>
    </source>
</evidence>
<dbReference type="InterPro" id="IPR036890">
    <property type="entry name" value="HATPase_C_sf"/>
</dbReference>
<dbReference type="Pfam" id="PF00512">
    <property type="entry name" value="HisKA"/>
    <property type="match status" value="1"/>
</dbReference>
<dbReference type="InterPro" id="IPR050351">
    <property type="entry name" value="BphY/WalK/GraS-like"/>
</dbReference>
<dbReference type="SUPFAM" id="SSF47384">
    <property type="entry name" value="Homodimeric domain of signal transducing histidine kinase"/>
    <property type="match status" value="1"/>
</dbReference>
<evidence type="ECO:0000256" key="13">
    <source>
        <dbReference type="ARBA" id="ARBA00023136"/>
    </source>
</evidence>
<dbReference type="SUPFAM" id="SSF55874">
    <property type="entry name" value="ATPase domain of HSP90 chaperone/DNA topoisomerase II/histidine kinase"/>
    <property type="match status" value="1"/>
</dbReference>
<dbReference type="GO" id="GO:0005524">
    <property type="term" value="F:ATP binding"/>
    <property type="evidence" value="ECO:0007669"/>
    <property type="project" value="UniProtKB-KW"/>
</dbReference>
<feature type="domain" description="Histidine kinase" evidence="15">
    <location>
        <begin position="121"/>
        <end position="328"/>
    </location>
</feature>
<keyword evidence="13 14" id="KW-0472">Membrane</keyword>
<organism evidence="16 17">
    <name type="scientific">Paenibacillus selenitireducens</name>
    <dbReference type="NCBI Taxonomy" id="1324314"/>
    <lineage>
        <taxon>Bacteria</taxon>
        <taxon>Bacillati</taxon>
        <taxon>Bacillota</taxon>
        <taxon>Bacilli</taxon>
        <taxon>Bacillales</taxon>
        <taxon>Paenibacillaceae</taxon>
        <taxon>Paenibacillus</taxon>
    </lineage>
</organism>
<keyword evidence="10" id="KW-0067">ATP-binding</keyword>
<dbReference type="CDD" id="cd00082">
    <property type="entry name" value="HisKA"/>
    <property type="match status" value="1"/>
</dbReference>
<dbReference type="RefSeq" id="WP_078499973.1">
    <property type="nucleotide sequence ID" value="NZ_MSZX01000006.1"/>
</dbReference>
<dbReference type="OrthoDB" id="9780487at2"/>
<evidence type="ECO:0000256" key="2">
    <source>
        <dbReference type="ARBA" id="ARBA00004651"/>
    </source>
</evidence>
<dbReference type="SMART" id="SM00388">
    <property type="entry name" value="HisKA"/>
    <property type="match status" value="1"/>
</dbReference>
<dbReference type="GO" id="GO:0000155">
    <property type="term" value="F:phosphorelay sensor kinase activity"/>
    <property type="evidence" value="ECO:0007669"/>
    <property type="project" value="InterPro"/>
</dbReference>
<keyword evidence="7 14" id="KW-0812">Transmembrane</keyword>
<dbReference type="Proteomes" id="UP000190188">
    <property type="component" value="Unassembled WGS sequence"/>
</dbReference>
<evidence type="ECO:0000256" key="14">
    <source>
        <dbReference type="SAM" id="Phobius"/>
    </source>
</evidence>
<evidence type="ECO:0000256" key="5">
    <source>
        <dbReference type="ARBA" id="ARBA00022553"/>
    </source>
</evidence>
<dbReference type="SMART" id="SM00387">
    <property type="entry name" value="HATPase_c"/>
    <property type="match status" value="1"/>
</dbReference>
<keyword evidence="8" id="KW-0547">Nucleotide-binding</keyword>
<keyword evidence="11 14" id="KW-1133">Transmembrane helix</keyword>
<dbReference type="EC" id="2.7.13.3" evidence="3"/>
<dbReference type="STRING" id="1324314.BVG16_17280"/>
<feature type="transmembrane region" description="Helical" evidence="14">
    <location>
        <begin position="9"/>
        <end position="28"/>
    </location>
</feature>
<gene>
    <name evidence="16" type="ORF">BVG16_17280</name>
</gene>
<evidence type="ECO:0000313" key="17">
    <source>
        <dbReference type="Proteomes" id="UP000190188"/>
    </source>
</evidence>
<dbReference type="InterPro" id="IPR003661">
    <property type="entry name" value="HisK_dim/P_dom"/>
</dbReference>
<keyword evidence="9" id="KW-0418">Kinase</keyword>
<dbReference type="PANTHER" id="PTHR45453:SF2">
    <property type="entry name" value="HISTIDINE KINASE"/>
    <property type="match status" value="1"/>
</dbReference>
<dbReference type="GO" id="GO:0004721">
    <property type="term" value="F:phosphoprotein phosphatase activity"/>
    <property type="evidence" value="ECO:0007669"/>
    <property type="project" value="TreeGrafter"/>
</dbReference>
<name>A0A1T2XAS7_9BACL</name>
<dbReference type="InterPro" id="IPR003594">
    <property type="entry name" value="HATPase_dom"/>
</dbReference>
<dbReference type="InterPro" id="IPR005467">
    <property type="entry name" value="His_kinase_dom"/>
</dbReference>
<evidence type="ECO:0000256" key="7">
    <source>
        <dbReference type="ARBA" id="ARBA00022692"/>
    </source>
</evidence>
<comment type="catalytic activity">
    <reaction evidence="1">
        <text>ATP + protein L-histidine = ADP + protein N-phospho-L-histidine.</text>
        <dbReference type="EC" id="2.7.13.3"/>
    </reaction>
</comment>
<evidence type="ECO:0000256" key="11">
    <source>
        <dbReference type="ARBA" id="ARBA00022989"/>
    </source>
</evidence>
<dbReference type="InterPro" id="IPR004358">
    <property type="entry name" value="Sig_transdc_His_kin-like_C"/>
</dbReference>
<dbReference type="PANTHER" id="PTHR45453">
    <property type="entry name" value="PHOSPHATE REGULON SENSOR PROTEIN PHOR"/>
    <property type="match status" value="1"/>
</dbReference>
<accession>A0A1T2XAS7</accession>
<keyword evidence="6" id="KW-0808">Transferase</keyword>
<keyword evidence="5" id="KW-0597">Phosphoprotein</keyword>
<evidence type="ECO:0000256" key="10">
    <source>
        <dbReference type="ARBA" id="ARBA00022840"/>
    </source>
</evidence>
<dbReference type="FunFam" id="3.30.565.10:FF:000057">
    <property type="entry name" value="Sensor histidine kinase"/>
    <property type="match status" value="1"/>
</dbReference>
<dbReference type="EMBL" id="MSZX01000006">
    <property type="protein sequence ID" value="OPA76902.1"/>
    <property type="molecule type" value="Genomic_DNA"/>
</dbReference>
<evidence type="ECO:0000256" key="8">
    <source>
        <dbReference type="ARBA" id="ARBA00022741"/>
    </source>
</evidence>
<keyword evidence="17" id="KW-1185">Reference proteome</keyword>
<dbReference type="InterPro" id="IPR036097">
    <property type="entry name" value="HisK_dim/P_sf"/>
</dbReference>
<proteinExistence type="predicted"/>
<dbReference type="AlphaFoldDB" id="A0A1T2XAS7"/>
<evidence type="ECO:0000256" key="6">
    <source>
        <dbReference type="ARBA" id="ARBA00022679"/>
    </source>
</evidence>
<keyword evidence="12" id="KW-0902">Two-component regulatory system</keyword>
<evidence type="ECO:0000256" key="1">
    <source>
        <dbReference type="ARBA" id="ARBA00000085"/>
    </source>
</evidence>
<feature type="transmembrane region" description="Helical" evidence="14">
    <location>
        <begin position="34"/>
        <end position="54"/>
    </location>
</feature>
<evidence type="ECO:0000256" key="12">
    <source>
        <dbReference type="ARBA" id="ARBA00023012"/>
    </source>
</evidence>
<dbReference type="Pfam" id="PF02518">
    <property type="entry name" value="HATPase_c"/>
    <property type="match status" value="1"/>
</dbReference>
<evidence type="ECO:0000256" key="9">
    <source>
        <dbReference type="ARBA" id="ARBA00022777"/>
    </source>
</evidence>
<dbReference type="GO" id="GO:0005886">
    <property type="term" value="C:plasma membrane"/>
    <property type="evidence" value="ECO:0007669"/>
    <property type="project" value="UniProtKB-SubCell"/>
</dbReference>
<comment type="subcellular location">
    <subcellularLocation>
        <location evidence="2">Cell membrane</location>
        <topology evidence="2">Multi-pass membrane protein</topology>
    </subcellularLocation>
</comment>
<evidence type="ECO:0000256" key="3">
    <source>
        <dbReference type="ARBA" id="ARBA00012438"/>
    </source>
</evidence>
<reference evidence="16 17" key="1">
    <citation type="submission" date="2017-01" db="EMBL/GenBank/DDBJ databases">
        <title>Genome analysis of Paenibacillus selenitrireducens ES3-24.</title>
        <authorList>
            <person name="Xu D."/>
            <person name="Yao R."/>
            <person name="Zheng S."/>
        </authorList>
    </citation>
    <scope>NUCLEOTIDE SEQUENCE [LARGE SCALE GENOMIC DNA]</scope>
    <source>
        <strain evidence="16 17">ES3-24</strain>
    </source>
</reference>